<accession>A0A7J6XMU9</accession>
<feature type="coiled-coil region" evidence="1">
    <location>
        <begin position="753"/>
        <end position="780"/>
    </location>
</feature>
<feature type="coiled-coil region" evidence="1">
    <location>
        <begin position="837"/>
        <end position="878"/>
    </location>
</feature>
<dbReference type="InterPro" id="IPR036322">
    <property type="entry name" value="WD40_repeat_dom_sf"/>
</dbReference>
<evidence type="ECO:0000256" key="2">
    <source>
        <dbReference type="SAM" id="MobiDB-lite"/>
    </source>
</evidence>
<dbReference type="InterPro" id="IPR015943">
    <property type="entry name" value="WD40/YVTN_repeat-like_dom_sf"/>
</dbReference>
<keyword evidence="1" id="KW-0175">Coiled coil</keyword>
<dbReference type="Gene3D" id="2.130.10.10">
    <property type="entry name" value="YVTN repeat-like/Quinoprotein amine dehydrogenase"/>
    <property type="match status" value="1"/>
</dbReference>
<dbReference type="AlphaFoldDB" id="A0A7J6XMU9"/>
<comment type="caution">
    <text evidence="3">The sequence shown here is derived from an EMBL/GenBank/DDBJ whole genome shotgun (WGS) entry which is preliminary data.</text>
</comment>
<evidence type="ECO:0000256" key="1">
    <source>
        <dbReference type="SAM" id="Coils"/>
    </source>
</evidence>
<evidence type="ECO:0000313" key="4">
    <source>
        <dbReference type="Proteomes" id="UP000583944"/>
    </source>
</evidence>
<feature type="region of interest" description="Disordered" evidence="2">
    <location>
        <begin position="689"/>
        <end position="713"/>
    </location>
</feature>
<name>A0A7J6XMU9_TRYCR</name>
<feature type="region of interest" description="Disordered" evidence="2">
    <location>
        <begin position="622"/>
        <end position="654"/>
    </location>
</feature>
<dbReference type="Proteomes" id="UP000583944">
    <property type="component" value="Unassembled WGS sequence"/>
</dbReference>
<evidence type="ECO:0000313" key="3">
    <source>
        <dbReference type="EMBL" id="KAF5215834.1"/>
    </source>
</evidence>
<protein>
    <submittedName>
        <fullName evidence="3">Uncharacterized protein</fullName>
    </submittedName>
</protein>
<proteinExistence type="predicted"/>
<dbReference type="VEuPathDB" id="TriTrypDB:BCY84_15683"/>
<dbReference type="VEuPathDB" id="TriTrypDB:ECC02_011443"/>
<gene>
    <name evidence="3" type="ORF">ECC02_011443</name>
</gene>
<sequence>MPPATVCRGAASACDGAAHNHGNIEEKGAHTHKYEKEERGLNMPRSRAPLWRRSEASSYLVRSPSTASGVENMDNIFSGGYSKRRKRSKDAPALDVLSLVPSDDSSVVTATPVTSAGVFVTPSPILATLSTSEWLMLSRNHCESSHPSSMEKPLSGVIITAEVGGWLRVRDQRNGTIRYQRRLRYVSNPSCLCWSLSFCCIFFVGQQCGLLTMLQLKNESIIEVADCVLHEAPIVAMVRVFVNVHGGAKGSVAVEKASGTAQELLLTLDANGVLAAWKTADLCCLQTVQLSHPPFRCLTSDESLPGCVFVPGGIEGALAADGGSGVFDIMLLEYPHEVGAAWRSLMTYGGIKAAVISMTLAPRHSSSGTAQQLTLWGGTETGAIYMWDVGSGTLLRRVDEVTPSCSPIHYLYCAPHMDPRHMWVCTRGGSVTLWDTSRLMMLSELPVSYPKGPAVSRPSSRSRHLHSGGSGTDAEKCFLRHLVSDASEAPSHFTLFVRPIEPVVTLRLWAAATDGTVRSWLCQTTLSGLSAGEKSSTLGASRSTSHAAGAVPASVMDRDSNVIEKETVRVFIEGKARLFVEETTALHNDVSRLRREVAALQARNRVLADALKKAIGRIASRTDDDNDVSKKKPHVDSPLSEASPPRVTGETPHTDSIRVVLKELHSRLQDAFDESEKLAAEKMALRLQLTDKTQRPELSHEGPAALTSGKSSQQEAVIQGNQITVGCLQEELAICQEASTSYMHHWQEEQVRREAAERECELCKQRLLTLEDELDRARTLLSLHAMDASGGQNNTRQAVQNEGIDGGRELEKLAFCSGALGGRIDASIDAAAVMHELESAQAELLRRERRLAEAQERLQEMRRDVQRSREAVDAKAAELHRTQQRLVEKESILLEHAERLCALEEELRRKERCLLLWRGYSR</sequence>
<organism evidence="3 4">
    <name type="scientific">Trypanosoma cruzi</name>
    <dbReference type="NCBI Taxonomy" id="5693"/>
    <lineage>
        <taxon>Eukaryota</taxon>
        <taxon>Discoba</taxon>
        <taxon>Euglenozoa</taxon>
        <taxon>Kinetoplastea</taxon>
        <taxon>Metakinetoplastina</taxon>
        <taxon>Trypanosomatida</taxon>
        <taxon>Trypanosomatidae</taxon>
        <taxon>Trypanosoma</taxon>
        <taxon>Schizotrypanum</taxon>
    </lineage>
</organism>
<feature type="region of interest" description="Disordered" evidence="2">
    <location>
        <begin position="451"/>
        <end position="472"/>
    </location>
</feature>
<reference evidence="3 4" key="1">
    <citation type="journal article" date="2019" name="Genome Biol. Evol.">
        <title>Nanopore Sequencing Significantly Improves Genome Assembly of the Protozoan Parasite Trypanosoma cruzi.</title>
        <authorList>
            <person name="Diaz-Viraque F."/>
            <person name="Pita S."/>
            <person name="Greif G."/>
            <person name="de Souza R.C.M."/>
            <person name="Iraola G."/>
            <person name="Robello C."/>
        </authorList>
    </citation>
    <scope>NUCLEOTIDE SEQUENCE [LARGE SCALE GENOMIC DNA]</scope>
    <source>
        <strain evidence="3 4">Berenice</strain>
    </source>
</reference>
<dbReference type="EMBL" id="JABDHM010000266">
    <property type="protein sequence ID" value="KAF5215834.1"/>
    <property type="molecule type" value="Genomic_DNA"/>
</dbReference>
<dbReference type="SUPFAM" id="SSF50978">
    <property type="entry name" value="WD40 repeat-like"/>
    <property type="match status" value="1"/>
</dbReference>